<dbReference type="Proteomes" id="UP001176940">
    <property type="component" value="Unassembled WGS sequence"/>
</dbReference>
<dbReference type="InterPro" id="IPR021281">
    <property type="entry name" value="SNAPC2"/>
</dbReference>
<feature type="compositionally biased region" description="Basic and acidic residues" evidence="1">
    <location>
        <begin position="214"/>
        <end position="223"/>
    </location>
</feature>
<name>A0ABN9LFW8_9NEOB</name>
<evidence type="ECO:0000313" key="2">
    <source>
        <dbReference type="EMBL" id="CAJ0938402.1"/>
    </source>
</evidence>
<dbReference type="Pfam" id="PF11035">
    <property type="entry name" value="SNAPC2"/>
    <property type="match status" value="2"/>
</dbReference>
<accession>A0ABN9LFW8</accession>
<sequence length="229" mass="25896">MKPPVRIRATPRRYLTPQSSQQLVWTTREKKELLRGLKEQVSEKAPRVTVDGRSDGEVASYFSWLRSRAAREAIQTEYGKMVHLKKLRWIRDPAPIEVWFPTPGMFLPSPEEVLHTPQVWFPTPGMFLPSPEEVLHTPQIWTDLVSRICSTTEEAMSAAFSQMLTIASTEPVTLHHSIPCKEPPAVSGHTVAPHGQNLQHKESSEAEPSSSGEEPTKYGHHDGWSSFRL</sequence>
<feature type="region of interest" description="Disordered" evidence="1">
    <location>
        <begin position="175"/>
        <end position="229"/>
    </location>
</feature>
<organism evidence="2 3">
    <name type="scientific">Ranitomeya imitator</name>
    <name type="common">mimic poison frog</name>
    <dbReference type="NCBI Taxonomy" id="111125"/>
    <lineage>
        <taxon>Eukaryota</taxon>
        <taxon>Metazoa</taxon>
        <taxon>Chordata</taxon>
        <taxon>Craniata</taxon>
        <taxon>Vertebrata</taxon>
        <taxon>Euteleostomi</taxon>
        <taxon>Amphibia</taxon>
        <taxon>Batrachia</taxon>
        <taxon>Anura</taxon>
        <taxon>Neobatrachia</taxon>
        <taxon>Hyloidea</taxon>
        <taxon>Dendrobatidae</taxon>
        <taxon>Dendrobatinae</taxon>
        <taxon>Ranitomeya</taxon>
    </lineage>
</organism>
<comment type="caution">
    <text evidence="2">The sequence shown here is derived from an EMBL/GenBank/DDBJ whole genome shotgun (WGS) entry which is preliminary data.</text>
</comment>
<dbReference type="EMBL" id="CAUEEQ010014329">
    <property type="protein sequence ID" value="CAJ0938402.1"/>
    <property type="molecule type" value="Genomic_DNA"/>
</dbReference>
<evidence type="ECO:0000256" key="1">
    <source>
        <dbReference type="SAM" id="MobiDB-lite"/>
    </source>
</evidence>
<gene>
    <name evidence="2" type="ORF">RIMI_LOCUS7528389</name>
</gene>
<protein>
    <submittedName>
        <fullName evidence="2">Uncharacterized protein</fullName>
    </submittedName>
</protein>
<keyword evidence="3" id="KW-1185">Reference proteome</keyword>
<dbReference type="PANTHER" id="PTHR15132">
    <property type="entry name" value="SNRNA-ACTIVATING PROTEIN COMPLEX SUBUNIT 2"/>
    <property type="match status" value="1"/>
</dbReference>
<evidence type="ECO:0000313" key="3">
    <source>
        <dbReference type="Proteomes" id="UP001176940"/>
    </source>
</evidence>
<dbReference type="PANTHER" id="PTHR15132:SF1">
    <property type="entry name" value="SNRNA-ACTIVATING PROTEIN COMPLEX SUBUNIT 2"/>
    <property type="match status" value="1"/>
</dbReference>
<reference evidence="2" key="1">
    <citation type="submission" date="2023-07" db="EMBL/GenBank/DDBJ databases">
        <authorList>
            <person name="Stuckert A."/>
        </authorList>
    </citation>
    <scope>NUCLEOTIDE SEQUENCE</scope>
</reference>
<proteinExistence type="predicted"/>